<dbReference type="CDD" id="cd05271">
    <property type="entry name" value="NDUFA9_like_SDR_a"/>
    <property type="match status" value="1"/>
</dbReference>
<dbReference type="PANTHER" id="PTHR12126:SF11">
    <property type="entry name" value="NADH DEHYDROGENASE [UBIQUINONE] 1 ALPHA SUBCOMPLEX SUBUNIT 9, MITOCHONDRIAL"/>
    <property type="match status" value="1"/>
</dbReference>
<dbReference type="SUPFAM" id="SSF51735">
    <property type="entry name" value="NAD(P)-binding Rossmann-fold domains"/>
    <property type="match status" value="1"/>
</dbReference>
<dbReference type="Proteomes" id="UP000218151">
    <property type="component" value="Unassembled WGS sequence"/>
</dbReference>
<feature type="domain" description="NAD(P)-binding" evidence="1">
    <location>
        <begin position="11"/>
        <end position="150"/>
    </location>
</feature>
<dbReference type="InterPro" id="IPR016040">
    <property type="entry name" value="NAD(P)-bd_dom"/>
</dbReference>
<dbReference type="InterPro" id="IPR051207">
    <property type="entry name" value="ComplexI_NDUFA9_subunit"/>
</dbReference>
<dbReference type="InterPro" id="IPR036291">
    <property type="entry name" value="NAD(P)-bd_dom_sf"/>
</dbReference>
<reference evidence="3" key="1">
    <citation type="submission" date="2017-09" db="EMBL/GenBank/DDBJ databases">
        <authorList>
            <person name="Feng G."/>
            <person name="Zhu H."/>
        </authorList>
    </citation>
    <scope>NUCLEOTIDE SEQUENCE [LARGE SCALE GENOMIC DNA]</scope>
    <source>
        <strain evidence="3">1PNM-20</strain>
    </source>
</reference>
<dbReference type="PANTHER" id="PTHR12126">
    <property type="entry name" value="NADH-UBIQUINONE OXIDOREDUCTASE 39 KDA SUBUNIT-RELATED"/>
    <property type="match status" value="1"/>
</dbReference>
<evidence type="ECO:0000313" key="2">
    <source>
        <dbReference type="EMBL" id="PAX07989.1"/>
    </source>
</evidence>
<dbReference type="Gene3D" id="3.40.50.720">
    <property type="entry name" value="NAD(P)-binding Rossmann-like Domain"/>
    <property type="match status" value="1"/>
</dbReference>
<evidence type="ECO:0000313" key="3">
    <source>
        <dbReference type="Proteomes" id="UP000218151"/>
    </source>
</evidence>
<keyword evidence="3" id="KW-1185">Reference proteome</keyword>
<dbReference type="OrthoDB" id="9776313at2"/>
<name>A0A2A2SFG8_9SPHN</name>
<protein>
    <submittedName>
        <fullName evidence="2">Complex I NDUFA9 subunit family protein</fullName>
    </submittedName>
</protein>
<accession>A0A2A2SFG8</accession>
<dbReference type="RefSeq" id="WP_095998232.1">
    <property type="nucleotide sequence ID" value="NZ_NSLI01000003.1"/>
</dbReference>
<dbReference type="EMBL" id="NSLI01000003">
    <property type="protein sequence ID" value="PAX07989.1"/>
    <property type="molecule type" value="Genomic_DNA"/>
</dbReference>
<gene>
    <name evidence="2" type="ORF">CKY28_10335</name>
</gene>
<evidence type="ECO:0000259" key="1">
    <source>
        <dbReference type="Pfam" id="PF13460"/>
    </source>
</evidence>
<dbReference type="Pfam" id="PF13460">
    <property type="entry name" value="NAD_binding_10"/>
    <property type="match status" value="1"/>
</dbReference>
<dbReference type="AlphaFoldDB" id="A0A2A2SFG8"/>
<sequence>MVRGKLVTLIGGGGFLGRYAAQALLRDGARLRVAQRDPRQAWYIKSLGQLGGTQTVAADITRPDTLQRAVRGSDAVVNLVGILAGDFQRVHVDGARAVAEACAAEGVSGLVHVSAIGADPESPSAYGRSKGEGEAAVRAAFPNATILRPSIVFGREDQFLNRFAGLIARLPIVPILSPATRFQPVFVGDVADAVSGALKDLRAHAGRTYELGGPDILSMAELNRYIAQEIGRDPAFVEVPDSIGATIAKLGFLPGAPITSDQWMMLRRDNVVSADAAGLEAFGVTPTPLAAVAPSYLVQYRRAGRFGRRKTGWAS</sequence>
<proteinExistence type="predicted"/>
<dbReference type="GO" id="GO:0044877">
    <property type="term" value="F:protein-containing complex binding"/>
    <property type="evidence" value="ECO:0007669"/>
    <property type="project" value="TreeGrafter"/>
</dbReference>
<comment type="caution">
    <text evidence="2">The sequence shown here is derived from an EMBL/GenBank/DDBJ whole genome shotgun (WGS) entry which is preliminary data.</text>
</comment>
<organism evidence="2 3">
    <name type="scientific">Sphingomonas lenta</name>
    <dbReference type="NCBI Taxonomy" id="1141887"/>
    <lineage>
        <taxon>Bacteria</taxon>
        <taxon>Pseudomonadati</taxon>
        <taxon>Pseudomonadota</taxon>
        <taxon>Alphaproteobacteria</taxon>
        <taxon>Sphingomonadales</taxon>
        <taxon>Sphingomonadaceae</taxon>
        <taxon>Sphingomonas</taxon>
    </lineage>
</organism>